<keyword evidence="4 17" id="KW-0645">Protease</keyword>
<dbReference type="Gene3D" id="2.30.34.10">
    <property type="entry name" value="Leishmanolysin domain 4"/>
    <property type="match status" value="1"/>
</dbReference>
<keyword evidence="14" id="KW-0325">Glycoprotein</keyword>
<comment type="subcellular location">
    <subcellularLocation>
        <location evidence="2">Membrane</location>
    </subcellularLocation>
</comment>
<evidence type="ECO:0000256" key="8">
    <source>
        <dbReference type="ARBA" id="ARBA00022833"/>
    </source>
</evidence>
<dbReference type="GO" id="GO:0007155">
    <property type="term" value="P:cell adhesion"/>
    <property type="evidence" value="ECO:0007669"/>
    <property type="project" value="UniProtKB-KW"/>
</dbReference>
<comment type="caution">
    <text evidence="18">The sequence shown here is derived from an EMBL/GenBank/DDBJ whole genome shotgun (WGS) entry which is preliminary data.</text>
</comment>
<dbReference type="GeneID" id="39987368"/>
<evidence type="ECO:0000256" key="6">
    <source>
        <dbReference type="ARBA" id="ARBA00022729"/>
    </source>
</evidence>
<evidence type="ECO:0000256" key="9">
    <source>
        <dbReference type="ARBA" id="ARBA00022889"/>
    </source>
</evidence>
<keyword evidence="10 16" id="KW-0482">Metalloprotease</keyword>
<evidence type="ECO:0000256" key="15">
    <source>
        <dbReference type="PIRSR" id="PIRSR601577-1"/>
    </source>
</evidence>
<keyword evidence="19" id="KW-1185">Reference proteome</keyword>
<accession>A0A1X0NQN3</accession>
<evidence type="ECO:0000313" key="19">
    <source>
        <dbReference type="Proteomes" id="UP000192257"/>
    </source>
</evidence>
<feature type="non-terminal residue" evidence="18">
    <location>
        <position position="1"/>
    </location>
</feature>
<dbReference type="Pfam" id="PF01457">
    <property type="entry name" value="Peptidase_M8"/>
    <property type="match status" value="1"/>
</dbReference>
<keyword evidence="11" id="KW-0472">Membrane</keyword>
<dbReference type="PRINTS" id="PR00782">
    <property type="entry name" value="LSHMANOLYSIN"/>
</dbReference>
<comment type="cofactor">
    <cofactor evidence="16 17">
        <name>Zn(2+)</name>
        <dbReference type="ChEBI" id="CHEBI:29105"/>
    </cofactor>
    <text evidence="16 17">Binds 1 zinc ion per subunit.</text>
</comment>
<evidence type="ECO:0000256" key="13">
    <source>
        <dbReference type="ARBA" id="ARBA00023157"/>
    </source>
</evidence>
<feature type="binding site" evidence="16">
    <location>
        <position position="188"/>
    </location>
    <ligand>
        <name>Zn(2+)</name>
        <dbReference type="ChEBI" id="CHEBI:29105"/>
        <note>catalytic</note>
    </ligand>
</feature>
<dbReference type="VEuPathDB" id="TriTrypDB:TM35_000241760"/>
<dbReference type="GO" id="GO:0006508">
    <property type="term" value="P:proteolysis"/>
    <property type="evidence" value="ECO:0007669"/>
    <property type="project" value="UniProtKB-KW"/>
</dbReference>
<dbReference type="AlphaFoldDB" id="A0A1X0NQN3"/>
<keyword evidence="12" id="KW-0865">Zymogen</keyword>
<evidence type="ECO:0000256" key="12">
    <source>
        <dbReference type="ARBA" id="ARBA00023145"/>
    </source>
</evidence>
<dbReference type="PANTHER" id="PTHR10942:SF0">
    <property type="entry name" value="LEISHMANOLYSIN-LIKE PEPTIDASE"/>
    <property type="match status" value="1"/>
</dbReference>
<protein>
    <recommendedName>
        <fullName evidence="17">Leishmanolysin-like peptidase</fullName>
        <ecNumber evidence="17">3.4.24.-</ecNumber>
    </recommendedName>
</protein>
<gene>
    <name evidence="18" type="ORF">TM35_000241760</name>
</gene>
<evidence type="ECO:0000313" key="18">
    <source>
        <dbReference type="EMBL" id="ORC87026.1"/>
    </source>
</evidence>
<keyword evidence="13" id="KW-1015">Disulfide bond</keyword>
<dbReference type="InterPro" id="IPR001577">
    <property type="entry name" value="Peptidase_M8"/>
</dbReference>
<dbReference type="Gene3D" id="3.90.132.10">
    <property type="entry name" value="Leishmanolysin , domain 2"/>
    <property type="match status" value="1"/>
</dbReference>
<comment type="catalytic activity">
    <reaction evidence="1">
        <text>Preference for hydrophobic residues at P1 and P1' and basic residues at P2' and P3'. A model nonapeptide is cleaved at -Ala-Tyr-|-Leu-Lys-Lys-.</text>
        <dbReference type="EC" id="3.4.24.36"/>
    </reaction>
</comment>
<dbReference type="GO" id="GO:0005737">
    <property type="term" value="C:cytoplasm"/>
    <property type="evidence" value="ECO:0007669"/>
    <property type="project" value="TreeGrafter"/>
</dbReference>
<feature type="active site" evidence="15">
    <location>
        <position position="185"/>
    </location>
</feature>
<dbReference type="PANTHER" id="PTHR10942">
    <property type="entry name" value="LEISHMANOLYSIN-LIKE PEPTIDASE"/>
    <property type="match status" value="1"/>
</dbReference>
<evidence type="ECO:0000256" key="3">
    <source>
        <dbReference type="ARBA" id="ARBA00005860"/>
    </source>
</evidence>
<name>A0A1X0NQN3_9TRYP</name>
<evidence type="ECO:0000256" key="5">
    <source>
        <dbReference type="ARBA" id="ARBA00022723"/>
    </source>
</evidence>
<organism evidence="18 19">
    <name type="scientific">Trypanosoma theileri</name>
    <dbReference type="NCBI Taxonomy" id="67003"/>
    <lineage>
        <taxon>Eukaryota</taxon>
        <taxon>Discoba</taxon>
        <taxon>Euglenozoa</taxon>
        <taxon>Kinetoplastea</taxon>
        <taxon>Metakinetoplastina</taxon>
        <taxon>Trypanosomatida</taxon>
        <taxon>Trypanosomatidae</taxon>
        <taxon>Trypanosoma</taxon>
    </lineage>
</organism>
<dbReference type="OrthoDB" id="527990at2759"/>
<feature type="binding site" evidence="16">
    <location>
        <position position="246"/>
    </location>
    <ligand>
        <name>Zn(2+)</name>
        <dbReference type="ChEBI" id="CHEBI:29105"/>
        <note>catalytic</note>
    </ligand>
</feature>
<dbReference type="GO" id="GO:0016020">
    <property type="term" value="C:membrane"/>
    <property type="evidence" value="ECO:0007669"/>
    <property type="project" value="UniProtKB-SubCell"/>
</dbReference>
<feature type="non-terminal residue" evidence="18">
    <location>
        <position position="435"/>
    </location>
</feature>
<keyword evidence="7 17" id="KW-0378">Hydrolase</keyword>
<evidence type="ECO:0000256" key="17">
    <source>
        <dbReference type="RuleBase" id="RU366077"/>
    </source>
</evidence>
<evidence type="ECO:0000256" key="14">
    <source>
        <dbReference type="ARBA" id="ARBA00023180"/>
    </source>
</evidence>
<comment type="similarity">
    <text evidence="3 17">Belongs to the peptidase M8 family.</text>
</comment>
<keyword evidence="6" id="KW-0732">Signal</keyword>
<dbReference type="GO" id="GO:0046872">
    <property type="term" value="F:metal ion binding"/>
    <property type="evidence" value="ECO:0007669"/>
    <property type="project" value="UniProtKB-KW"/>
</dbReference>
<dbReference type="EMBL" id="NBCO01000024">
    <property type="protein sequence ID" value="ORC87026.1"/>
    <property type="molecule type" value="Genomic_DNA"/>
</dbReference>
<dbReference type="EC" id="3.4.24.-" evidence="17"/>
<evidence type="ECO:0000256" key="16">
    <source>
        <dbReference type="PIRSR" id="PIRSR601577-2"/>
    </source>
</evidence>
<reference evidence="18 19" key="1">
    <citation type="submission" date="2017-03" db="EMBL/GenBank/DDBJ databases">
        <title>An alternative strategy for trypanosome survival in the mammalian bloodstream revealed through genome and transcriptome analysis of the ubiquitous bovine parasite Trypanosoma (Megatrypanum) theileri.</title>
        <authorList>
            <person name="Kelly S."/>
            <person name="Ivens A."/>
            <person name="Mott A."/>
            <person name="O'Neill E."/>
            <person name="Emms D."/>
            <person name="Macleod O."/>
            <person name="Voorheis P."/>
            <person name="Matthews J."/>
            <person name="Matthews K."/>
            <person name="Carrington M."/>
        </authorList>
    </citation>
    <scope>NUCLEOTIDE SEQUENCE [LARGE SCALE GENOMIC DNA]</scope>
    <source>
        <strain evidence="18">Edinburgh</strain>
    </source>
</reference>
<keyword evidence="5 16" id="KW-0479">Metal-binding</keyword>
<sequence length="435" mass="48410">VQSTGVVRELPRKGQSGVQAYTVATQENEGWKLIRIKAFTRDLEDTSRYCTKAGQEVIDFVGTKATCFEADVLNDEKHREYIKNIIPAAIKLHRERLRVQPHKGKIIVTQLEGDYCENFTIPEEHRTEGVDADFVLYVAAIPWHWWSGVTCAREKPSGRPIVGVMSFIPSLYGGLRLNVRRFAHEMAHALGFNIFEMDKKNMLFRVGIRGMIRTVVRSHVAMGKVKEHYGCPDLEGVELAQADESHWVQRVAKDELMAAPSESGAGYYTALTMSTFEGLGYYKANWGMEEPMSWGHKGGCDFLKETCTENEKHFSDQFCNDTTALGCTSDRTAYGMCSQESQRQANPSSNDVCHLIGGSPEDLFTSFSYCTEARGGPLTGSLMGPDSWCLDGEGLQVQNAGGRVESLSGVCARVSCDEGRRAVEVQYKGSDTFKE</sequence>
<evidence type="ECO:0000256" key="2">
    <source>
        <dbReference type="ARBA" id="ARBA00004370"/>
    </source>
</evidence>
<evidence type="ECO:0000256" key="4">
    <source>
        <dbReference type="ARBA" id="ARBA00022670"/>
    </source>
</evidence>
<evidence type="ECO:0000256" key="10">
    <source>
        <dbReference type="ARBA" id="ARBA00023049"/>
    </source>
</evidence>
<dbReference type="Proteomes" id="UP000192257">
    <property type="component" value="Unassembled WGS sequence"/>
</dbReference>
<evidence type="ECO:0000256" key="11">
    <source>
        <dbReference type="ARBA" id="ARBA00023136"/>
    </source>
</evidence>
<evidence type="ECO:0000256" key="1">
    <source>
        <dbReference type="ARBA" id="ARBA00001249"/>
    </source>
</evidence>
<dbReference type="RefSeq" id="XP_028881092.1">
    <property type="nucleotide sequence ID" value="XM_029027588.1"/>
</dbReference>
<dbReference type="SUPFAM" id="SSF55486">
    <property type="entry name" value="Metalloproteases ('zincins'), catalytic domain"/>
    <property type="match status" value="1"/>
</dbReference>
<keyword evidence="9" id="KW-0130">Cell adhesion</keyword>
<dbReference type="GO" id="GO:0004222">
    <property type="term" value="F:metalloendopeptidase activity"/>
    <property type="evidence" value="ECO:0007669"/>
    <property type="project" value="UniProtKB-UniRule"/>
</dbReference>
<keyword evidence="8 16" id="KW-0862">Zinc</keyword>
<feature type="binding site" evidence="16">
    <location>
        <position position="184"/>
    </location>
    <ligand>
        <name>Zn(2+)</name>
        <dbReference type="ChEBI" id="CHEBI:29105"/>
        <note>catalytic</note>
    </ligand>
</feature>
<evidence type="ECO:0000256" key="7">
    <source>
        <dbReference type="ARBA" id="ARBA00022801"/>
    </source>
</evidence>
<dbReference type="Gene3D" id="3.10.170.20">
    <property type="match status" value="1"/>
</dbReference>
<proteinExistence type="inferred from homology"/>